<dbReference type="AlphaFoldDB" id="A0A2R4CFB8"/>
<reference evidence="3 4" key="1">
    <citation type="submission" date="2018-03" db="EMBL/GenBank/DDBJ databases">
        <title>Massilia armeniaca sp. nov., isolated from desert soil.</title>
        <authorList>
            <person name="Huang H."/>
            <person name="Ren M."/>
        </authorList>
    </citation>
    <scope>NUCLEOTIDE SEQUENCE [LARGE SCALE GENOMIC DNA]</scope>
    <source>
        <strain evidence="3 4">ZMN-3</strain>
    </source>
</reference>
<accession>A0A2R4CFB8</accession>
<keyword evidence="4" id="KW-1185">Reference proteome</keyword>
<feature type="compositionally biased region" description="Low complexity" evidence="1">
    <location>
        <begin position="220"/>
        <end position="242"/>
    </location>
</feature>
<organism evidence="3 4">
    <name type="scientific">Pseudoduganella armeniaca</name>
    <dbReference type="NCBI Taxonomy" id="2072590"/>
    <lineage>
        <taxon>Bacteria</taxon>
        <taxon>Pseudomonadati</taxon>
        <taxon>Pseudomonadota</taxon>
        <taxon>Betaproteobacteria</taxon>
        <taxon>Burkholderiales</taxon>
        <taxon>Oxalobacteraceae</taxon>
        <taxon>Telluria group</taxon>
        <taxon>Pseudoduganella</taxon>
    </lineage>
</organism>
<dbReference type="OrthoDB" id="8759666at2"/>
<name>A0A2R4CFB8_9BURK</name>
<dbReference type="KEGG" id="masz:C9I28_23755"/>
<dbReference type="InterPro" id="IPR018968">
    <property type="entry name" value="Phasin"/>
</dbReference>
<gene>
    <name evidence="3" type="ORF">C9I28_23755</name>
</gene>
<feature type="domain" description="Phasin" evidence="2">
    <location>
        <begin position="56"/>
        <end position="158"/>
    </location>
</feature>
<feature type="region of interest" description="Disordered" evidence="1">
    <location>
        <begin position="315"/>
        <end position="334"/>
    </location>
</feature>
<dbReference type="Proteomes" id="UP000240505">
    <property type="component" value="Chromosome"/>
</dbReference>
<dbReference type="NCBIfam" id="TIGR01841">
    <property type="entry name" value="phasin"/>
    <property type="match status" value="1"/>
</dbReference>
<evidence type="ECO:0000259" key="2">
    <source>
        <dbReference type="Pfam" id="PF09361"/>
    </source>
</evidence>
<evidence type="ECO:0000313" key="3">
    <source>
        <dbReference type="EMBL" id="AVR98319.1"/>
    </source>
</evidence>
<proteinExistence type="predicted"/>
<protein>
    <recommendedName>
        <fullName evidence="2">Phasin domain-containing protein</fullName>
    </recommendedName>
</protein>
<dbReference type="EMBL" id="CP028324">
    <property type="protein sequence ID" value="AVR98319.1"/>
    <property type="molecule type" value="Genomic_DNA"/>
</dbReference>
<feature type="region of interest" description="Disordered" evidence="1">
    <location>
        <begin position="282"/>
        <end position="308"/>
    </location>
</feature>
<sequence length="334" mass="34527">MLQCINSTSRPWQSRAEIALQCGQSWLECLYCIAPLAQFSLHHSPISGVLMTSITEQLSATSKSQIETQLNLMDAVLRKSVEGVQQVAALNLHTARNVLERSTNSARELLAAKDAREILTLATKPLPTVEGWLAYGRELFSIASRAQAELLQSAGAQFGAPGRTLVLGAPVPAVTEAPAQVAAHVGEAANAAVHQVADNVEAASEAIARSAQQAVQETSHAATQATTHAAQEAAAAAREAARAAAETAPPVVQATEHVVEAAVDNVEQATEAIAAAVAEAAPVTPAAQVDDGASAPKTARGRPAAKPVAQALAEIADKPATTLKSVPGKAQPRK</sequence>
<dbReference type="InterPro" id="IPR010127">
    <property type="entry name" value="Phasin_subfam-1"/>
</dbReference>
<feature type="region of interest" description="Disordered" evidence="1">
    <location>
        <begin position="214"/>
        <end position="242"/>
    </location>
</feature>
<dbReference type="Pfam" id="PF09361">
    <property type="entry name" value="Phasin_2"/>
    <property type="match status" value="1"/>
</dbReference>
<evidence type="ECO:0000313" key="4">
    <source>
        <dbReference type="Proteomes" id="UP000240505"/>
    </source>
</evidence>
<evidence type="ECO:0000256" key="1">
    <source>
        <dbReference type="SAM" id="MobiDB-lite"/>
    </source>
</evidence>